<dbReference type="Gene3D" id="3.40.50.300">
    <property type="entry name" value="P-loop containing nucleotide triphosphate hydrolases"/>
    <property type="match status" value="1"/>
</dbReference>
<dbReference type="InterPro" id="IPR036640">
    <property type="entry name" value="ABC1_TM_sf"/>
</dbReference>
<dbReference type="InterPro" id="IPR027417">
    <property type="entry name" value="P-loop_NTPase"/>
</dbReference>
<protein>
    <recommendedName>
        <fullName evidence="6">ABC transporter domain-containing protein</fullName>
    </recommendedName>
</protein>
<keyword evidence="4 5" id="KW-0472">Membrane</keyword>
<feature type="non-terminal residue" evidence="7">
    <location>
        <position position="1"/>
    </location>
</feature>
<evidence type="ECO:0000259" key="6">
    <source>
        <dbReference type="Pfam" id="PF00005"/>
    </source>
</evidence>
<gene>
    <name evidence="7" type="ORF">S06H3_24183</name>
</gene>
<dbReference type="GO" id="GO:0016887">
    <property type="term" value="F:ATP hydrolysis activity"/>
    <property type="evidence" value="ECO:0007669"/>
    <property type="project" value="InterPro"/>
</dbReference>
<comment type="subcellular location">
    <subcellularLocation>
        <location evidence="1">Membrane</location>
        <topology evidence="1">Multi-pass membrane protein</topology>
    </subcellularLocation>
</comment>
<dbReference type="EMBL" id="BARV01013367">
    <property type="protein sequence ID" value="GAI21832.1"/>
    <property type="molecule type" value="Genomic_DNA"/>
</dbReference>
<evidence type="ECO:0000256" key="3">
    <source>
        <dbReference type="ARBA" id="ARBA00022989"/>
    </source>
</evidence>
<dbReference type="GO" id="GO:0034040">
    <property type="term" value="F:ATPase-coupled lipid transmembrane transporter activity"/>
    <property type="evidence" value="ECO:0007669"/>
    <property type="project" value="TreeGrafter"/>
</dbReference>
<dbReference type="GO" id="GO:0005524">
    <property type="term" value="F:ATP binding"/>
    <property type="evidence" value="ECO:0007669"/>
    <property type="project" value="InterPro"/>
</dbReference>
<organism evidence="7">
    <name type="scientific">marine sediment metagenome</name>
    <dbReference type="NCBI Taxonomy" id="412755"/>
    <lineage>
        <taxon>unclassified sequences</taxon>
        <taxon>metagenomes</taxon>
        <taxon>ecological metagenomes</taxon>
    </lineage>
</organism>
<dbReference type="InterPro" id="IPR003439">
    <property type="entry name" value="ABC_transporter-like_ATP-bd"/>
</dbReference>
<proteinExistence type="predicted"/>
<dbReference type="GO" id="GO:0016020">
    <property type="term" value="C:membrane"/>
    <property type="evidence" value="ECO:0007669"/>
    <property type="project" value="UniProtKB-SubCell"/>
</dbReference>
<feature type="non-terminal residue" evidence="7">
    <location>
        <position position="152"/>
    </location>
</feature>
<comment type="caution">
    <text evidence="7">The sequence shown here is derived from an EMBL/GenBank/DDBJ whole genome shotgun (WGS) entry which is preliminary data.</text>
</comment>
<keyword evidence="3 5" id="KW-1133">Transmembrane helix</keyword>
<feature type="domain" description="ABC transporter" evidence="6">
    <location>
        <begin position="90"/>
        <end position="151"/>
    </location>
</feature>
<reference evidence="7" key="1">
    <citation type="journal article" date="2014" name="Front. Microbiol.">
        <title>High frequency of phylogenetically diverse reductive dehalogenase-homologous genes in deep subseafloor sedimentary metagenomes.</title>
        <authorList>
            <person name="Kawai M."/>
            <person name="Futagami T."/>
            <person name="Toyoda A."/>
            <person name="Takaki Y."/>
            <person name="Nishi S."/>
            <person name="Hori S."/>
            <person name="Arai W."/>
            <person name="Tsubouchi T."/>
            <person name="Morono Y."/>
            <person name="Uchiyama I."/>
            <person name="Ito T."/>
            <person name="Fujiyama A."/>
            <person name="Inagaki F."/>
            <person name="Takami H."/>
        </authorList>
    </citation>
    <scope>NUCLEOTIDE SEQUENCE</scope>
    <source>
        <strain evidence="7">Expedition CK06-06</strain>
    </source>
</reference>
<dbReference type="PANTHER" id="PTHR24221">
    <property type="entry name" value="ATP-BINDING CASSETTE SUB-FAMILY B"/>
    <property type="match status" value="1"/>
</dbReference>
<evidence type="ECO:0000256" key="5">
    <source>
        <dbReference type="SAM" id="Phobius"/>
    </source>
</evidence>
<evidence type="ECO:0000256" key="4">
    <source>
        <dbReference type="ARBA" id="ARBA00023136"/>
    </source>
</evidence>
<evidence type="ECO:0000313" key="7">
    <source>
        <dbReference type="EMBL" id="GAI21832.1"/>
    </source>
</evidence>
<accession>X1LR27</accession>
<dbReference type="Pfam" id="PF00005">
    <property type="entry name" value="ABC_tran"/>
    <property type="match status" value="1"/>
</dbReference>
<name>X1LR27_9ZZZZ</name>
<evidence type="ECO:0000256" key="1">
    <source>
        <dbReference type="ARBA" id="ARBA00004141"/>
    </source>
</evidence>
<feature type="transmembrane region" description="Helical" evidence="5">
    <location>
        <begin position="12"/>
        <end position="33"/>
    </location>
</feature>
<keyword evidence="2 5" id="KW-0812">Transmembrane</keyword>
<dbReference type="InterPro" id="IPR039421">
    <property type="entry name" value="Type_1_exporter"/>
</dbReference>
<dbReference type="PANTHER" id="PTHR24221:SF654">
    <property type="entry name" value="ATP-BINDING CASSETTE SUB-FAMILY B MEMBER 6"/>
    <property type="match status" value="1"/>
</dbReference>
<dbReference type="AlphaFoldDB" id="X1LR27"/>
<dbReference type="SUPFAM" id="SSF52540">
    <property type="entry name" value="P-loop containing nucleoside triphosphate hydrolases"/>
    <property type="match status" value="1"/>
</dbReference>
<evidence type="ECO:0000256" key="2">
    <source>
        <dbReference type="ARBA" id="ARBA00022692"/>
    </source>
</evidence>
<sequence>PLMDFLAGNMTLGTVVFIYTVYGNLSWPLFSFVHGIRDYHRSMADFNALFGYGKIQQEIKDKIGAQKVSIKEGKIEFQNVGFKYGKRTIFKNLNLKIPKGKKIAFVGHSGCGKTTFVKLLYRLYDVNTGRILIDGNDIRNFKQESFRGEMSI</sequence>
<dbReference type="Gene3D" id="1.20.1560.10">
    <property type="entry name" value="ABC transporter type 1, transmembrane domain"/>
    <property type="match status" value="1"/>
</dbReference>